<reference evidence="2" key="1">
    <citation type="submission" date="2021-01" db="EMBL/GenBank/DDBJ databases">
        <authorList>
            <person name="Corre E."/>
            <person name="Pelletier E."/>
            <person name="Niang G."/>
            <person name="Scheremetjew M."/>
            <person name="Finn R."/>
            <person name="Kale V."/>
            <person name="Holt S."/>
            <person name="Cochrane G."/>
            <person name="Meng A."/>
            <person name="Brown T."/>
            <person name="Cohen L."/>
        </authorList>
    </citation>
    <scope>NUCLEOTIDE SEQUENCE</scope>
    <source>
        <strain evidence="2">CCMP1320</strain>
    </source>
</reference>
<evidence type="ECO:0000259" key="1">
    <source>
        <dbReference type="Pfam" id="PF03364"/>
    </source>
</evidence>
<proteinExistence type="predicted"/>
<organism evidence="2">
    <name type="scientific">Dunaliella tertiolecta</name>
    <name type="common">Green alga</name>
    <dbReference type="NCBI Taxonomy" id="3047"/>
    <lineage>
        <taxon>Eukaryota</taxon>
        <taxon>Viridiplantae</taxon>
        <taxon>Chlorophyta</taxon>
        <taxon>core chlorophytes</taxon>
        <taxon>Chlorophyceae</taxon>
        <taxon>CS clade</taxon>
        <taxon>Chlamydomonadales</taxon>
        <taxon>Dunaliellaceae</taxon>
        <taxon>Dunaliella</taxon>
    </lineage>
</organism>
<dbReference type="Gene3D" id="3.30.530.20">
    <property type="match status" value="1"/>
</dbReference>
<dbReference type="PANTHER" id="PTHR34060:SF1">
    <property type="entry name" value="POLYKETIDE CYCLASE _ DEHYDRASE AND LIPID TRANSPORT PROTEIN"/>
    <property type="match status" value="1"/>
</dbReference>
<dbReference type="SUPFAM" id="SSF55961">
    <property type="entry name" value="Bet v1-like"/>
    <property type="match status" value="1"/>
</dbReference>
<dbReference type="AlphaFoldDB" id="A0A7S3VUE8"/>
<dbReference type="InterPro" id="IPR005031">
    <property type="entry name" value="COQ10_START"/>
</dbReference>
<name>A0A7S3VUE8_DUNTE</name>
<dbReference type="Pfam" id="PF03364">
    <property type="entry name" value="Polyketide_cyc"/>
    <property type="match status" value="1"/>
</dbReference>
<evidence type="ECO:0000313" key="2">
    <source>
        <dbReference type="EMBL" id="CAE0507285.1"/>
    </source>
</evidence>
<sequence>MLPLQLHRQCSRSPAPCSPSASNALAPMRQRRHSRRRKLLCQATSGTAHEESAKLATNDCGTTSQVRLTLEKTSWNSRKLFASVNVAAPEEQVWQCLNDYEGLANFIPSLVENKCLEKKENGAILYQVGAQEVAMGVNFSASCTLDCTEFPNGVPAELCSDSGDGSDGLLPYPKSSLVNTPSRDIAFRLVEGDFKEFRGVWRTQPNTAALNEKECSVLSYALYVQPQGWLPVRLIQDRIEKEVLRNLGALRDYAQAAYMKSR</sequence>
<gene>
    <name evidence="2" type="ORF">DTER00134_LOCUS22361</name>
</gene>
<accession>A0A7S3VUE8</accession>
<feature type="domain" description="Coenzyme Q-binding protein COQ10 START" evidence="1">
    <location>
        <begin position="86"/>
        <end position="250"/>
    </location>
</feature>
<dbReference type="InterPro" id="IPR023393">
    <property type="entry name" value="START-like_dom_sf"/>
</dbReference>
<protein>
    <recommendedName>
        <fullName evidence="1">Coenzyme Q-binding protein COQ10 START domain-containing protein</fullName>
    </recommendedName>
</protein>
<dbReference type="PANTHER" id="PTHR34060">
    <property type="entry name" value="POLYKETIDE CYCLASE / DEHYDRASE AND LIPID TRANSPORT PROTEIN"/>
    <property type="match status" value="1"/>
</dbReference>
<dbReference type="EMBL" id="HBIP01036918">
    <property type="protein sequence ID" value="CAE0507285.1"/>
    <property type="molecule type" value="Transcribed_RNA"/>
</dbReference>